<keyword evidence="5" id="KW-0482">Metalloprotease</keyword>
<evidence type="ECO:0000259" key="7">
    <source>
        <dbReference type="Pfam" id="PF00675"/>
    </source>
</evidence>
<feature type="chain" id="PRO_5004795391" evidence="6">
    <location>
        <begin position="25"/>
        <end position="473"/>
    </location>
</feature>
<dbReference type="InterPro" id="IPR050626">
    <property type="entry name" value="Peptidase_M16"/>
</dbReference>
<evidence type="ECO:0000256" key="3">
    <source>
        <dbReference type="ARBA" id="ARBA00022801"/>
    </source>
</evidence>
<keyword evidence="10" id="KW-1185">Reference proteome</keyword>
<dbReference type="Pfam" id="PF05193">
    <property type="entry name" value="Peptidase_M16_C"/>
    <property type="match status" value="1"/>
</dbReference>
<evidence type="ECO:0000313" key="9">
    <source>
        <dbReference type="EMBL" id="AHG88350.1"/>
    </source>
</evidence>
<dbReference type="EMBL" id="CP007128">
    <property type="protein sequence ID" value="AHG88350.1"/>
    <property type="molecule type" value="Genomic_DNA"/>
</dbReference>
<protein>
    <submittedName>
        <fullName evidence="9">Peptidase M16 domain protein</fullName>
    </submittedName>
</protein>
<evidence type="ECO:0000256" key="6">
    <source>
        <dbReference type="SAM" id="SignalP"/>
    </source>
</evidence>
<dbReference type="PANTHER" id="PTHR43690">
    <property type="entry name" value="NARDILYSIN"/>
    <property type="match status" value="1"/>
</dbReference>
<evidence type="ECO:0000256" key="4">
    <source>
        <dbReference type="ARBA" id="ARBA00022833"/>
    </source>
</evidence>
<dbReference type="RefSeq" id="WP_025409892.1">
    <property type="nucleotide sequence ID" value="NZ_CP007128.1"/>
</dbReference>
<comment type="similarity">
    <text evidence="1">Belongs to the peptidase M16 family.</text>
</comment>
<dbReference type="SUPFAM" id="SSF63411">
    <property type="entry name" value="LuxS/MPP-like metallohydrolase"/>
    <property type="match status" value="2"/>
</dbReference>
<evidence type="ECO:0000256" key="5">
    <source>
        <dbReference type="ARBA" id="ARBA00023049"/>
    </source>
</evidence>
<dbReference type="GO" id="GO:0006508">
    <property type="term" value="P:proteolysis"/>
    <property type="evidence" value="ECO:0007669"/>
    <property type="project" value="UniProtKB-KW"/>
</dbReference>
<dbReference type="Gene3D" id="3.30.830.10">
    <property type="entry name" value="Metalloenzyme, LuxS/M16 peptidase-like"/>
    <property type="match status" value="2"/>
</dbReference>
<sequence>MRLTSLLRPTALALAVAVAPPLSAQATAISIPNERMTLPNGLQVLLAPDHSTPRVTVDVWYHVGSKNEVPGRTGFAHMFEHVMFTGSGHVPYGLHDRLTEGVGGDNNGSTTEDRTNYYENVPSNYLESALWMEADRMGFLLDKLDEAKFSAQRDIVQNERRQRTDNQPYGRAFEIVTAAMVPAANPYSWPVVGYMSDLKQATVEDVKNFFRLYYAPSNATLAIVGDFDPAQAKAWVRKYFSDLPRGAAITRPSVPAVTMPNEKRLVYEDRVQVPRLYVAWPSVGETGPDRHALDLLGEVLTSSRTARLTKALVYDRQSAASVNAGQNTNENAGAFFVLATPRPGHTLAELEATTDSVLERLKREGPTAEEIAKAKAGLEFGFVNGLQSNLGKAEILNSGAVFHGDPGYFQQEYAALKAVTAADVQRVANKYLGAGRVVLSVVPQGKRELAAKAEASTPVAVSPDGGHYIMESK</sequence>
<accession>W0RDG2</accession>
<keyword evidence="6" id="KW-0732">Signal</keyword>
<keyword evidence="4" id="KW-0862">Zinc</keyword>
<keyword evidence="2" id="KW-0645">Protease</keyword>
<organism evidence="9 10">
    <name type="scientific">Gemmatirosa kalamazoonensis</name>
    <dbReference type="NCBI Taxonomy" id="861299"/>
    <lineage>
        <taxon>Bacteria</taxon>
        <taxon>Pseudomonadati</taxon>
        <taxon>Gemmatimonadota</taxon>
        <taxon>Gemmatimonadia</taxon>
        <taxon>Gemmatimonadales</taxon>
        <taxon>Gemmatimonadaceae</taxon>
        <taxon>Gemmatirosa</taxon>
    </lineage>
</organism>
<evidence type="ECO:0000313" key="10">
    <source>
        <dbReference type="Proteomes" id="UP000019151"/>
    </source>
</evidence>
<dbReference type="InterPro" id="IPR007863">
    <property type="entry name" value="Peptidase_M16_C"/>
</dbReference>
<evidence type="ECO:0000256" key="1">
    <source>
        <dbReference type="ARBA" id="ARBA00007261"/>
    </source>
</evidence>
<dbReference type="Pfam" id="PF00675">
    <property type="entry name" value="Peptidase_M16"/>
    <property type="match status" value="1"/>
</dbReference>
<dbReference type="KEGG" id="gba:J421_0813"/>
<gene>
    <name evidence="9" type="ORF">J421_0813</name>
</gene>
<proteinExistence type="inferred from homology"/>
<feature type="domain" description="Peptidase M16 C-terminal" evidence="8">
    <location>
        <begin position="201"/>
        <end position="378"/>
    </location>
</feature>
<dbReference type="Proteomes" id="UP000019151">
    <property type="component" value="Chromosome"/>
</dbReference>
<dbReference type="PANTHER" id="PTHR43690:SF35">
    <property type="entry name" value="NON-CATALYTIC MEMBER OF PEPTIDASE SUBFAMILY M16B-RELATED"/>
    <property type="match status" value="1"/>
</dbReference>
<dbReference type="PATRIC" id="fig|861299.3.peg.827"/>
<keyword evidence="3" id="KW-0378">Hydrolase</keyword>
<feature type="signal peptide" evidence="6">
    <location>
        <begin position="1"/>
        <end position="24"/>
    </location>
</feature>
<dbReference type="InterPro" id="IPR011249">
    <property type="entry name" value="Metalloenz_LuxS/M16"/>
</dbReference>
<dbReference type="HOGENOM" id="CLU_009902_1_1_0"/>
<dbReference type="OrthoDB" id="9811314at2"/>
<reference evidence="9 10" key="1">
    <citation type="journal article" date="2014" name="Genome Announc.">
        <title>Genome Sequence and Methylome of Soil Bacterium Gemmatirosa kalamazoonensis KBS708T, a Member of the Rarely Cultivated Gemmatimonadetes Phylum.</title>
        <authorList>
            <person name="Debruyn J.M."/>
            <person name="Radosevich M."/>
            <person name="Wommack K.E."/>
            <person name="Polson S.W."/>
            <person name="Hauser L.J."/>
            <person name="Fawaz M.N."/>
            <person name="Korlach J."/>
            <person name="Tsai Y.C."/>
        </authorList>
    </citation>
    <scope>NUCLEOTIDE SEQUENCE [LARGE SCALE GENOMIC DNA]</scope>
    <source>
        <strain evidence="9 10">KBS708</strain>
    </source>
</reference>
<name>W0RDG2_9BACT</name>
<dbReference type="GO" id="GO:0046872">
    <property type="term" value="F:metal ion binding"/>
    <property type="evidence" value="ECO:0007669"/>
    <property type="project" value="InterPro"/>
</dbReference>
<dbReference type="eggNOG" id="COG0612">
    <property type="taxonomic scope" value="Bacteria"/>
</dbReference>
<evidence type="ECO:0000256" key="2">
    <source>
        <dbReference type="ARBA" id="ARBA00022670"/>
    </source>
</evidence>
<dbReference type="InterPro" id="IPR011765">
    <property type="entry name" value="Pept_M16_N"/>
</dbReference>
<dbReference type="STRING" id="861299.J421_0813"/>
<dbReference type="GO" id="GO:0008237">
    <property type="term" value="F:metallopeptidase activity"/>
    <property type="evidence" value="ECO:0007669"/>
    <property type="project" value="UniProtKB-KW"/>
</dbReference>
<dbReference type="InParanoid" id="W0RDG2"/>
<dbReference type="AlphaFoldDB" id="W0RDG2"/>
<feature type="domain" description="Peptidase M16 N-terminal" evidence="7">
    <location>
        <begin position="44"/>
        <end position="180"/>
    </location>
</feature>
<evidence type="ECO:0000259" key="8">
    <source>
        <dbReference type="Pfam" id="PF05193"/>
    </source>
</evidence>